<dbReference type="CDD" id="cd06267">
    <property type="entry name" value="PBP1_LacI_sugar_binding-like"/>
    <property type="match status" value="1"/>
</dbReference>
<dbReference type="Gene3D" id="3.40.50.2300">
    <property type="match status" value="2"/>
</dbReference>
<dbReference type="EMBL" id="WQPS01000012">
    <property type="protein sequence ID" value="MBT9809881.1"/>
    <property type="molecule type" value="Genomic_DNA"/>
</dbReference>
<dbReference type="InterPro" id="IPR046335">
    <property type="entry name" value="LacI/GalR-like_sensor"/>
</dbReference>
<name>A0A3E2VL52_9FIRM</name>
<dbReference type="AlphaFoldDB" id="A0A3E2VL52"/>
<dbReference type="Pfam" id="PF13377">
    <property type="entry name" value="Peripla_BP_3"/>
    <property type="match status" value="1"/>
</dbReference>
<gene>
    <name evidence="5" type="ORF">GPL26_09540</name>
</gene>
<dbReference type="GO" id="GO:0000976">
    <property type="term" value="F:transcription cis-regulatory region binding"/>
    <property type="evidence" value="ECO:0007669"/>
    <property type="project" value="TreeGrafter"/>
</dbReference>
<dbReference type="SUPFAM" id="SSF47413">
    <property type="entry name" value="lambda repressor-like DNA-binding domains"/>
    <property type="match status" value="1"/>
</dbReference>
<dbReference type="GO" id="GO:0003700">
    <property type="term" value="F:DNA-binding transcription factor activity"/>
    <property type="evidence" value="ECO:0007669"/>
    <property type="project" value="TreeGrafter"/>
</dbReference>
<dbReference type="RefSeq" id="WP_007866332.1">
    <property type="nucleotide sequence ID" value="NZ_CABJDD010000003.1"/>
</dbReference>
<dbReference type="Proteomes" id="UP000708338">
    <property type="component" value="Unassembled WGS sequence"/>
</dbReference>
<evidence type="ECO:0000256" key="3">
    <source>
        <dbReference type="ARBA" id="ARBA00023125"/>
    </source>
</evidence>
<comment type="caution">
    <text evidence="5">The sequence shown here is derived from an EMBL/GenBank/DDBJ whole genome shotgun (WGS) entry which is preliminary data.</text>
</comment>
<keyword evidence="4" id="KW-0804">Transcription</keyword>
<keyword evidence="1" id="KW-0678">Repressor</keyword>
<accession>A0A3E2VL52</accession>
<evidence type="ECO:0000256" key="1">
    <source>
        <dbReference type="ARBA" id="ARBA00022491"/>
    </source>
</evidence>
<dbReference type="InterPro" id="IPR010982">
    <property type="entry name" value="Lambda_DNA-bd_dom_sf"/>
</dbReference>
<dbReference type="InterPro" id="IPR028082">
    <property type="entry name" value="Peripla_BP_I"/>
</dbReference>
<organism evidence="5 6">
    <name type="scientific">Enterocloster citroniae</name>
    <dbReference type="NCBI Taxonomy" id="358743"/>
    <lineage>
        <taxon>Bacteria</taxon>
        <taxon>Bacillati</taxon>
        <taxon>Bacillota</taxon>
        <taxon>Clostridia</taxon>
        <taxon>Lachnospirales</taxon>
        <taxon>Lachnospiraceae</taxon>
        <taxon>Enterocloster</taxon>
    </lineage>
</organism>
<dbReference type="CDD" id="cd01392">
    <property type="entry name" value="HTH_LacI"/>
    <property type="match status" value="1"/>
</dbReference>
<protein>
    <submittedName>
        <fullName evidence="5">Substrate-binding domain-containing protein</fullName>
    </submittedName>
</protein>
<keyword evidence="2" id="KW-0805">Transcription regulation</keyword>
<dbReference type="PROSITE" id="PS50932">
    <property type="entry name" value="HTH_LACI_2"/>
    <property type="match status" value="1"/>
</dbReference>
<reference evidence="5" key="1">
    <citation type="journal article" date="2021" name="Gut Microbes">
        <title>A synthetic consortium of 100 gut commensals modulates the composition and function in a colon model of the microbiome of elderly subjects.</title>
        <authorList>
            <person name="Perez M."/>
            <person name="Ntemiri A."/>
            <person name="Tan H."/>
            <person name="Harris H.M.B."/>
            <person name="Roager H.M."/>
            <person name="Ribiere C."/>
            <person name="O'Toole P.W."/>
        </authorList>
    </citation>
    <scope>NUCLEOTIDE SEQUENCE</scope>
    <source>
        <strain evidence="5">MCC335</strain>
    </source>
</reference>
<evidence type="ECO:0000256" key="2">
    <source>
        <dbReference type="ARBA" id="ARBA00023015"/>
    </source>
</evidence>
<dbReference type="PANTHER" id="PTHR30146:SF148">
    <property type="entry name" value="HTH-TYPE TRANSCRIPTIONAL REPRESSOR PURR-RELATED"/>
    <property type="match status" value="1"/>
</dbReference>
<dbReference type="SUPFAM" id="SSF53822">
    <property type="entry name" value="Periplasmic binding protein-like I"/>
    <property type="match status" value="1"/>
</dbReference>
<dbReference type="Gene3D" id="1.10.260.40">
    <property type="entry name" value="lambda repressor-like DNA-binding domains"/>
    <property type="match status" value="1"/>
</dbReference>
<dbReference type="SMART" id="SM00354">
    <property type="entry name" value="HTH_LACI"/>
    <property type="match status" value="1"/>
</dbReference>
<keyword evidence="3" id="KW-0238">DNA-binding</keyword>
<evidence type="ECO:0000256" key="4">
    <source>
        <dbReference type="ARBA" id="ARBA00023163"/>
    </source>
</evidence>
<sequence>MRATIKDIARETHLSPSTVSLVLNNKPHRLSEETRKRVLETAKRLDYRPNRMAASLVTNRTRTIGIVVADIKNAYFAELASGAEAKCTDMGYSLIICNTNDQREKDFDYINLMIDRGVDGIIISFSAGVEEETAQKVTAYVRKFGIRAVAIDYMTDFSHVMNVRLDNKLGGYLATKHLIDLGHRRVGCITGPINNDTCTANLRLLGYKSALREAGIRGTAEWIAYGDFHIDSGYRQAGRLVKQGVTGIFASNDLIAYGVYKWAREQAVDIPERISVVGYDDIAYSDFFSPGLTTVHQPAFDMGYKAAEKIIENLMYPDKKIERTTIYEPRLVVRESTKILGQKP</sequence>
<dbReference type="InterPro" id="IPR000843">
    <property type="entry name" value="HTH_LacI"/>
</dbReference>
<dbReference type="PANTHER" id="PTHR30146">
    <property type="entry name" value="LACI-RELATED TRANSCRIPTIONAL REPRESSOR"/>
    <property type="match status" value="1"/>
</dbReference>
<proteinExistence type="predicted"/>
<dbReference type="Pfam" id="PF00356">
    <property type="entry name" value="LacI"/>
    <property type="match status" value="1"/>
</dbReference>
<evidence type="ECO:0000313" key="6">
    <source>
        <dbReference type="Proteomes" id="UP000708338"/>
    </source>
</evidence>
<evidence type="ECO:0000313" key="5">
    <source>
        <dbReference type="EMBL" id="MBT9809881.1"/>
    </source>
</evidence>